<sequence>MEEEAQRIFRAEAAVPYLPDEVTTQIFIKLPVKTLMRLKTVCRRWRWLISDPQFVSKHLRLSVKSDHTLKLLTKQADGRFGYASIRALDENVFAGFEAVNLGTPFPTRRVILRGSCNGLLFVEVGVKEFHLWNPLTREVKSLPSMPGVVANEIWIRGVLGLGFDEINEDYKVIFAFEDDNATKQGIVMRHMLYSLRADAWRDLHDVGMAIKAQYDTSLAFNGALHWFSYKDDDSGDSLLWYIVAFDMASERFREIGLPDKLVGRFPVQKLCVNGCLGVVESHTLSTTYHLWALKNYDDEGSWSLLYRIPSSWPIHFNRLNTGVFWVSQKGVVLVSPSFDFFLFDPMDCSVKQLPFDFNAILLNRSFVESLVSPNRI</sequence>
<dbReference type="InterPro" id="IPR050796">
    <property type="entry name" value="SCF_F-box_component"/>
</dbReference>
<feature type="domain" description="F-box" evidence="1">
    <location>
        <begin position="12"/>
        <end position="58"/>
    </location>
</feature>
<dbReference type="InterPro" id="IPR013187">
    <property type="entry name" value="F-box-assoc_dom_typ3"/>
</dbReference>
<protein>
    <recommendedName>
        <fullName evidence="1">F-box domain-containing protein</fullName>
    </recommendedName>
</protein>
<proteinExistence type="predicted"/>
<dbReference type="Pfam" id="PF08268">
    <property type="entry name" value="FBA_3"/>
    <property type="match status" value="1"/>
</dbReference>
<dbReference type="SUPFAM" id="SSF81383">
    <property type="entry name" value="F-box domain"/>
    <property type="match status" value="1"/>
</dbReference>
<dbReference type="OMA" id="DEMCSSA"/>
<dbReference type="PROSITE" id="PS50181">
    <property type="entry name" value="FBOX"/>
    <property type="match status" value="1"/>
</dbReference>
<dbReference type="PANTHER" id="PTHR31672:SF13">
    <property type="entry name" value="F-BOX PROTEIN CPR30-LIKE"/>
    <property type="match status" value="1"/>
</dbReference>
<evidence type="ECO:0000259" key="1">
    <source>
        <dbReference type="PROSITE" id="PS50181"/>
    </source>
</evidence>
<dbReference type="SMART" id="SM00256">
    <property type="entry name" value="FBOX"/>
    <property type="match status" value="1"/>
</dbReference>
<evidence type="ECO:0000313" key="2">
    <source>
        <dbReference type="EnsemblPlants" id="Kaladp0095s0251.1.v1.1.CDS.1"/>
    </source>
</evidence>
<reference evidence="2" key="1">
    <citation type="submission" date="2021-01" db="UniProtKB">
        <authorList>
            <consortium name="EnsemblPlants"/>
        </authorList>
    </citation>
    <scope>IDENTIFICATION</scope>
</reference>
<dbReference type="Gene3D" id="1.20.1280.50">
    <property type="match status" value="1"/>
</dbReference>
<name>A0A7N0UZZ2_KALFE</name>
<organism evidence="2 3">
    <name type="scientific">Kalanchoe fedtschenkoi</name>
    <name type="common">Lavender scallops</name>
    <name type="synonym">South American air plant</name>
    <dbReference type="NCBI Taxonomy" id="63787"/>
    <lineage>
        <taxon>Eukaryota</taxon>
        <taxon>Viridiplantae</taxon>
        <taxon>Streptophyta</taxon>
        <taxon>Embryophyta</taxon>
        <taxon>Tracheophyta</taxon>
        <taxon>Spermatophyta</taxon>
        <taxon>Magnoliopsida</taxon>
        <taxon>eudicotyledons</taxon>
        <taxon>Gunneridae</taxon>
        <taxon>Pentapetalae</taxon>
        <taxon>Saxifragales</taxon>
        <taxon>Crassulaceae</taxon>
        <taxon>Kalanchoe</taxon>
    </lineage>
</organism>
<dbReference type="CDD" id="cd22157">
    <property type="entry name" value="F-box_AtFBW1-like"/>
    <property type="match status" value="1"/>
</dbReference>
<dbReference type="InterPro" id="IPR017451">
    <property type="entry name" value="F-box-assoc_interact_dom"/>
</dbReference>
<dbReference type="AlphaFoldDB" id="A0A7N0UZZ2"/>
<dbReference type="PANTHER" id="PTHR31672">
    <property type="entry name" value="BNACNNG10540D PROTEIN"/>
    <property type="match status" value="1"/>
</dbReference>
<dbReference type="Proteomes" id="UP000594263">
    <property type="component" value="Unplaced"/>
</dbReference>
<dbReference type="InterPro" id="IPR001810">
    <property type="entry name" value="F-box_dom"/>
</dbReference>
<evidence type="ECO:0000313" key="3">
    <source>
        <dbReference type="Proteomes" id="UP000594263"/>
    </source>
</evidence>
<accession>A0A7N0UZZ2</accession>
<dbReference type="InterPro" id="IPR036047">
    <property type="entry name" value="F-box-like_dom_sf"/>
</dbReference>
<dbReference type="NCBIfam" id="TIGR01640">
    <property type="entry name" value="F_box_assoc_1"/>
    <property type="match status" value="1"/>
</dbReference>
<dbReference type="Gramene" id="Kaladp0095s0251.1.v1.1">
    <property type="protein sequence ID" value="Kaladp0095s0251.1.v1.1.CDS.1"/>
    <property type="gene ID" value="Kaladp0095s0251.v1.1"/>
</dbReference>
<dbReference type="Pfam" id="PF12937">
    <property type="entry name" value="F-box-like"/>
    <property type="match status" value="1"/>
</dbReference>
<keyword evidence="3" id="KW-1185">Reference proteome</keyword>
<dbReference type="EnsemblPlants" id="Kaladp0095s0251.1.v1.1">
    <property type="protein sequence ID" value="Kaladp0095s0251.1.v1.1.CDS.1"/>
    <property type="gene ID" value="Kaladp0095s0251.v1.1"/>
</dbReference>